<reference evidence="2" key="1">
    <citation type="submission" date="2016-10" db="EMBL/GenBank/DDBJ databases">
        <authorList>
            <person name="Varghese N."/>
            <person name="Submissions S."/>
        </authorList>
    </citation>
    <scope>NUCLEOTIDE SEQUENCE [LARGE SCALE GENOMIC DNA]</scope>
    <source>
        <strain evidence="2">CGMCC 1.7655</strain>
    </source>
</reference>
<dbReference type="Pfam" id="PF01501">
    <property type="entry name" value="Glyco_transf_8"/>
    <property type="match status" value="1"/>
</dbReference>
<gene>
    <name evidence="1" type="ORF">SAMN04487971_102333</name>
</gene>
<dbReference type="SUPFAM" id="SSF53448">
    <property type="entry name" value="Nucleotide-diphospho-sugar transferases"/>
    <property type="match status" value="1"/>
</dbReference>
<dbReference type="Gene3D" id="3.90.550.10">
    <property type="entry name" value="Spore Coat Polysaccharide Biosynthesis Protein SpsA, Chain A"/>
    <property type="match status" value="1"/>
</dbReference>
<dbReference type="InterPro" id="IPR002495">
    <property type="entry name" value="Glyco_trans_8"/>
</dbReference>
<protein>
    <submittedName>
        <fullName evidence="1">Glycosyl transferase family 8</fullName>
    </submittedName>
</protein>
<keyword evidence="1" id="KW-0808">Transferase</keyword>
<dbReference type="AlphaFoldDB" id="A0A1G9E3P9"/>
<sequence length="313" mass="34759">MNAVISPGFRQLSDRAVIVACDAGYLPYASVVAGQLAVEGRGWDVLIGSPEPLELPPALARAGVGHVAARDATLEAALPLDGRRSVATYMDVFLAGALRGRWRRILVLDADILFERGDPGRLMAADMRGRAVGAVRDNRQWRQPGKRVPDFKRLGWPAAPYFNAGVVMVDTEAWAEQDLPARCAAFARTHLAGLGRDQALLNGVLRGDWAEMSPLWNWQFTWASAHLSAMADPCLVHFIGPDKPWLKRSEGIVPLRWRAPYAGLPGAEEGLTRRHWPDRRRLGRALLRQWRAAGPMLDYLNRFSDEYTLLDPR</sequence>
<name>A0A1G9E3P9_9RHOB</name>
<dbReference type="RefSeq" id="WP_139166615.1">
    <property type="nucleotide sequence ID" value="NZ_FNGE01000002.1"/>
</dbReference>
<dbReference type="STRING" id="525640.SAMN04487971_102333"/>
<dbReference type="Proteomes" id="UP000199555">
    <property type="component" value="Unassembled WGS sequence"/>
</dbReference>
<dbReference type="InterPro" id="IPR029044">
    <property type="entry name" value="Nucleotide-diphossugar_trans"/>
</dbReference>
<dbReference type="OrthoDB" id="5672604at2"/>
<keyword evidence="2" id="KW-1185">Reference proteome</keyword>
<evidence type="ECO:0000313" key="1">
    <source>
        <dbReference type="EMBL" id="SDK70742.1"/>
    </source>
</evidence>
<evidence type="ECO:0000313" key="2">
    <source>
        <dbReference type="Proteomes" id="UP000199555"/>
    </source>
</evidence>
<dbReference type="GO" id="GO:0016757">
    <property type="term" value="F:glycosyltransferase activity"/>
    <property type="evidence" value="ECO:0007669"/>
    <property type="project" value="InterPro"/>
</dbReference>
<accession>A0A1G9E3P9</accession>
<proteinExistence type="predicted"/>
<dbReference type="EMBL" id="FNGE01000002">
    <property type="protein sequence ID" value="SDK70742.1"/>
    <property type="molecule type" value="Genomic_DNA"/>
</dbReference>
<organism evidence="1 2">
    <name type="scientific">Paracoccus chinensis</name>
    <dbReference type="NCBI Taxonomy" id="525640"/>
    <lineage>
        <taxon>Bacteria</taxon>
        <taxon>Pseudomonadati</taxon>
        <taxon>Pseudomonadota</taxon>
        <taxon>Alphaproteobacteria</taxon>
        <taxon>Rhodobacterales</taxon>
        <taxon>Paracoccaceae</taxon>
        <taxon>Paracoccus</taxon>
    </lineage>
</organism>